<evidence type="ECO:0000313" key="8">
    <source>
        <dbReference type="Proteomes" id="UP001489004"/>
    </source>
</evidence>
<feature type="transmembrane region" description="Helical" evidence="6">
    <location>
        <begin position="269"/>
        <end position="287"/>
    </location>
</feature>
<feature type="region of interest" description="Disordered" evidence="5">
    <location>
        <begin position="1"/>
        <end position="47"/>
    </location>
</feature>
<organism evidence="7 8">
    <name type="scientific">[Myrmecia] bisecta</name>
    <dbReference type="NCBI Taxonomy" id="41462"/>
    <lineage>
        <taxon>Eukaryota</taxon>
        <taxon>Viridiplantae</taxon>
        <taxon>Chlorophyta</taxon>
        <taxon>core chlorophytes</taxon>
        <taxon>Trebouxiophyceae</taxon>
        <taxon>Trebouxiales</taxon>
        <taxon>Trebouxiaceae</taxon>
        <taxon>Myrmecia</taxon>
    </lineage>
</organism>
<comment type="caution">
    <text evidence="7">The sequence shown here is derived from an EMBL/GenBank/DDBJ whole genome shotgun (WGS) entry which is preliminary data.</text>
</comment>
<dbReference type="InterPro" id="IPR006214">
    <property type="entry name" value="Bax_inhibitor_1-related"/>
</dbReference>
<protein>
    <submittedName>
        <fullName evidence="7">Uncharacterized protein</fullName>
    </submittedName>
</protein>
<dbReference type="PANTHER" id="PTHR23291:SF47">
    <property type="entry name" value="TRANSMEMBRANE BAX INHIBITOR MOTIF CONTAINING 7"/>
    <property type="match status" value="1"/>
</dbReference>
<dbReference type="PANTHER" id="PTHR23291">
    <property type="entry name" value="BAX INHIBITOR-RELATED"/>
    <property type="match status" value="1"/>
</dbReference>
<name>A0AAW1QAW5_9CHLO</name>
<feature type="transmembrane region" description="Helical" evidence="6">
    <location>
        <begin position="293"/>
        <end position="315"/>
    </location>
</feature>
<evidence type="ECO:0000256" key="5">
    <source>
        <dbReference type="SAM" id="MobiDB-lite"/>
    </source>
</evidence>
<dbReference type="Proteomes" id="UP001489004">
    <property type="component" value="Unassembled WGS sequence"/>
</dbReference>
<dbReference type="EMBL" id="JALJOR010000004">
    <property type="protein sequence ID" value="KAK9818071.1"/>
    <property type="molecule type" value="Genomic_DNA"/>
</dbReference>
<evidence type="ECO:0000256" key="6">
    <source>
        <dbReference type="SAM" id="Phobius"/>
    </source>
</evidence>
<feature type="transmembrane region" description="Helical" evidence="6">
    <location>
        <begin position="327"/>
        <end position="346"/>
    </location>
</feature>
<gene>
    <name evidence="7" type="ORF">WJX72_006654</name>
</gene>
<evidence type="ECO:0000256" key="1">
    <source>
        <dbReference type="ARBA" id="ARBA00004141"/>
    </source>
</evidence>
<feature type="transmembrane region" description="Helical" evidence="6">
    <location>
        <begin position="238"/>
        <end position="257"/>
    </location>
</feature>
<evidence type="ECO:0000256" key="2">
    <source>
        <dbReference type="ARBA" id="ARBA00022692"/>
    </source>
</evidence>
<keyword evidence="2 6" id="KW-0812">Transmembrane</keyword>
<dbReference type="Pfam" id="PF01027">
    <property type="entry name" value="Bax1-I"/>
    <property type="match status" value="1"/>
</dbReference>
<dbReference type="GO" id="GO:0016020">
    <property type="term" value="C:membrane"/>
    <property type="evidence" value="ECO:0007669"/>
    <property type="project" value="UniProtKB-SubCell"/>
</dbReference>
<dbReference type="AlphaFoldDB" id="A0AAW1QAW5"/>
<keyword evidence="8" id="KW-1185">Reference proteome</keyword>
<feature type="transmembrane region" description="Helical" evidence="6">
    <location>
        <begin position="211"/>
        <end position="232"/>
    </location>
</feature>
<reference evidence="7 8" key="1">
    <citation type="journal article" date="2024" name="Nat. Commun.">
        <title>Phylogenomics reveals the evolutionary origins of lichenization in chlorophyte algae.</title>
        <authorList>
            <person name="Puginier C."/>
            <person name="Libourel C."/>
            <person name="Otte J."/>
            <person name="Skaloud P."/>
            <person name="Haon M."/>
            <person name="Grisel S."/>
            <person name="Petersen M."/>
            <person name="Berrin J.G."/>
            <person name="Delaux P.M."/>
            <person name="Dal Grande F."/>
            <person name="Keller J."/>
        </authorList>
    </citation>
    <scope>NUCLEOTIDE SEQUENCE [LARGE SCALE GENOMIC DNA]</scope>
    <source>
        <strain evidence="7 8">SAG 2043</strain>
    </source>
</reference>
<evidence type="ECO:0000256" key="4">
    <source>
        <dbReference type="ARBA" id="ARBA00023136"/>
    </source>
</evidence>
<evidence type="ECO:0000256" key="3">
    <source>
        <dbReference type="ARBA" id="ARBA00022989"/>
    </source>
</evidence>
<comment type="subcellular location">
    <subcellularLocation>
        <location evidence="1">Membrane</location>
        <topology evidence="1">Multi-pass membrane protein</topology>
    </subcellularLocation>
</comment>
<proteinExistence type="predicted"/>
<dbReference type="CDD" id="cd10428">
    <property type="entry name" value="LFG_like"/>
    <property type="match status" value="1"/>
</dbReference>
<accession>A0AAW1QAW5</accession>
<sequence length="355" mass="37840">MDPETGKPEAQPSASPVPPSTPAPSDLPPSLEYEPRPGGKGLPTASAGIPVAAPGYQVPPGYTAAPAPPYGRGYAGTPYGSGYAAPPPGYAAGPAPAFAPSPGGPTEYYEPLLAGQRPEGYDVEAAAMAGFATAFAEAQVRRAFVRKVLGIVFLQLLVTVAAACVFYYVQPVKMYVQTQIWPFWAAWGLGFAVVIFLSCSTRARRQYPLNLVTLTIFTLAFSIVVGITTSFYDAQVLVAAFGLTAATVGLVFAAATLTDYDFTTMGGAMYMITWAFIFAILIGSFWISDLFILIISTVGAVLFSLWLLMDIQMLMGGRTVAIAPDEYVFAAINIYLDIINIFLNILNMLTAFNRQ</sequence>
<evidence type="ECO:0000313" key="7">
    <source>
        <dbReference type="EMBL" id="KAK9818071.1"/>
    </source>
</evidence>
<feature type="transmembrane region" description="Helical" evidence="6">
    <location>
        <begin position="148"/>
        <end position="169"/>
    </location>
</feature>
<keyword evidence="4 6" id="KW-0472">Membrane</keyword>
<feature type="compositionally biased region" description="Pro residues" evidence="5">
    <location>
        <begin position="15"/>
        <end position="27"/>
    </location>
</feature>
<keyword evidence="3 6" id="KW-1133">Transmembrane helix</keyword>
<feature type="transmembrane region" description="Helical" evidence="6">
    <location>
        <begin position="181"/>
        <end position="199"/>
    </location>
</feature>